<keyword evidence="7" id="KW-0675">Receptor</keyword>
<dbReference type="InterPro" id="IPR001841">
    <property type="entry name" value="Znf_RING"/>
</dbReference>
<dbReference type="Gene3D" id="3.30.40.10">
    <property type="entry name" value="Zinc/RING finger domain, C3HC4 (zinc finger)"/>
    <property type="match status" value="2"/>
</dbReference>
<dbReference type="SMART" id="SM00184">
    <property type="entry name" value="RING"/>
    <property type="match status" value="1"/>
</dbReference>
<evidence type="ECO:0000256" key="2">
    <source>
        <dbReference type="ARBA" id="ARBA00022771"/>
    </source>
</evidence>
<dbReference type="SUPFAM" id="SSF49599">
    <property type="entry name" value="TRAF domain-like"/>
    <property type="match status" value="1"/>
</dbReference>
<keyword evidence="2 4" id="KW-0863">Zinc-finger</keyword>
<dbReference type="InterPro" id="IPR013083">
    <property type="entry name" value="Znf_RING/FYVE/PHD"/>
</dbReference>
<feature type="domain" description="TRAF-type" evidence="6">
    <location>
        <begin position="95"/>
        <end position="143"/>
    </location>
</feature>
<evidence type="ECO:0000313" key="8">
    <source>
        <dbReference type="Proteomes" id="UP001174909"/>
    </source>
</evidence>
<organism evidence="7 8">
    <name type="scientific">Geodia barretti</name>
    <name type="common">Barrett's horny sponge</name>
    <dbReference type="NCBI Taxonomy" id="519541"/>
    <lineage>
        <taxon>Eukaryota</taxon>
        <taxon>Metazoa</taxon>
        <taxon>Porifera</taxon>
        <taxon>Demospongiae</taxon>
        <taxon>Heteroscleromorpha</taxon>
        <taxon>Tetractinellida</taxon>
        <taxon>Astrophorina</taxon>
        <taxon>Geodiidae</taxon>
        <taxon>Geodia</taxon>
    </lineage>
</organism>
<dbReference type="InterPro" id="IPR001293">
    <property type="entry name" value="Znf_TRAF"/>
</dbReference>
<reference evidence="7" key="1">
    <citation type="submission" date="2023-03" db="EMBL/GenBank/DDBJ databases">
        <authorList>
            <person name="Steffen K."/>
            <person name="Cardenas P."/>
        </authorList>
    </citation>
    <scope>NUCLEOTIDE SEQUENCE</scope>
</reference>
<dbReference type="PROSITE" id="PS50145">
    <property type="entry name" value="ZF_TRAF"/>
    <property type="match status" value="1"/>
</dbReference>
<dbReference type="Proteomes" id="UP001174909">
    <property type="component" value="Unassembled WGS sequence"/>
</dbReference>
<dbReference type="PROSITE" id="PS50089">
    <property type="entry name" value="ZF_RING_2"/>
    <property type="match status" value="1"/>
</dbReference>
<gene>
    <name evidence="7" type="ORF">GBAR_LOCUS29028</name>
</gene>
<name>A0AA35TSJ9_GEOBA</name>
<evidence type="ECO:0000259" key="6">
    <source>
        <dbReference type="PROSITE" id="PS50145"/>
    </source>
</evidence>
<protein>
    <submittedName>
        <fullName evidence="7">TNF receptor-associated factor 6</fullName>
    </submittedName>
</protein>
<evidence type="ECO:0000256" key="4">
    <source>
        <dbReference type="PROSITE-ProRule" id="PRU00207"/>
    </source>
</evidence>
<dbReference type="Pfam" id="PF02176">
    <property type="entry name" value="zf-TRAF"/>
    <property type="match status" value="1"/>
</dbReference>
<feature type="zinc finger region" description="TRAF-type" evidence="4">
    <location>
        <begin position="95"/>
        <end position="143"/>
    </location>
</feature>
<accession>A0AA35TSJ9</accession>
<dbReference type="GO" id="GO:0043122">
    <property type="term" value="P:regulation of canonical NF-kappaB signal transduction"/>
    <property type="evidence" value="ECO:0007669"/>
    <property type="project" value="TreeGrafter"/>
</dbReference>
<proteinExistence type="predicted"/>
<feature type="domain" description="RING-type" evidence="5">
    <location>
        <begin position="9"/>
        <end position="49"/>
    </location>
</feature>
<feature type="non-terminal residue" evidence="7">
    <location>
        <position position="178"/>
    </location>
</feature>
<dbReference type="GO" id="GO:0008270">
    <property type="term" value="F:zinc ion binding"/>
    <property type="evidence" value="ECO:0007669"/>
    <property type="project" value="UniProtKB-KW"/>
</dbReference>
<comment type="caution">
    <text evidence="7">The sequence shown here is derived from an EMBL/GenBank/DDBJ whole genome shotgun (WGS) entry which is preliminary data.</text>
</comment>
<evidence type="ECO:0000313" key="7">
    <source>
        <dbReference type="EMBL" id="CAI8053073.1"/>
    </source>
</evidence>
<evidence type="ECO:0000256" key="1">
    <source>
        <dbReference type="ARBA" id="ARBA00022723"/>
    </source>
</evidence>
<dbReference type="PANTHER" id="PTHR10131">
    <property type="entry name" value="TNF RECEPTOR ASSOCIATED FACTOR"/>
    <property type="match status" value="1"/>
</dbReference>
<keyword evidence="1 4" id="KW-0479">Metal-binding</keyword>
<keyword evidence="3 4" id="KW-0862">Zinc</keyword>
<dbReference type="EMBL" id="CASHTH010004067">
    <property type="protein sequence ID" value="CAI8053073.1"/>
    <property type="molecule type" value="Genomic_DNA"/>
</dbReference>
<dbReference type="SUPFAM" id="SSF57850">
    <property type="entry name" value="RING/U-box"/>
    <property type="match status" value="1"/>
</dbReference>
<dbReference type="PANTHER" id="PTHR10131:SF94">
    <property type="entry name" value="TNF RECEPTOR-ASSOCIATED FACTOR 4"/>
    <property type="match status" value="1"/>
</dbReference>
<dbReference type="Pfam" id="PF13923">
    <property type="entry name" value="zf-C3HC4_2"/>
    <property type="match status" value="1"/>
</dbReference>
<dbReference type="AlphaFoldDB" id="A0AA35TSJ9"/>
<evidence type="ECO:0000256" key="3">
    <source>
        <dbReference type="ARBA" id="ARBA00022833"/>
    </source>
</evidence>
<keyword evidence="8" id="KW-1185">Reference proteome</keyword>
<evidence type="ECO:0000259" key="5">
    <source>
        <dbReference type="PROSITE" id="PS50089"/>
    </source>
</evidence>
<feature type="non-terminal residue" evidence="7">
    <location>
        <position position="1"/>
    </location>
</feature>
<sequence length="178" mass="20393">LPKVSTRKCPICLLVLRKPSQVECCGRVFCTGCLQRALRDSDDRCPMCNARAPRMFTDQNFRRILAGFRVYCVHRSRGEGERGCQWTGELRQLGSHLNPNQNQKGCLFVNVTCSLCGETMKRSSLSQHQESDCPKRSYSCPHCYIQSNYNNIVNSHLGKCPYYPCRCPHCDLMTERCE</sequence>